<dbReference type="PANTHER" id="PTHR48261:SF3">
    <property type="entry name" value="EXOSTOSIN GLYCOSYLTRANSFERASE 1"/>
    <property type="match status" value="1"/>
</dbReference>
<comment type="similarity">
    <text evidence="3">Belongs to the glycosyltransferase 47 family.</text>
</comment>
<dbReference type="PANTHER" id="PTHR48261">
    <property type="entry name" value="ACETYLGLUCOSAMINYLTRANSFERASE"/>
    <property type="match status" value="1"/>
</dbReference>
<dbReference type="Proteomes" id="UP001634394">
    <property type="component" value="Unassembled WGS sequence"/>
</dbReference>
<feature type="domain" description="Exostosin GT47" evidence="13">
    <location>
        <begin position="91"/>
        <end position="380"/>
    </location>
</feature>
<dbReference type="Gene3D" id="3.90.550.10">
    <property type="entry name" value="Spore Coat Polysaccharide Biosynthesis Protein SpsA, Chain A"/>
    <property type="match status" value="1"/>
</dbReference>
<keyword evidence="10" id="KW-0472">Membrane</keyword>
<evidence type="ECO:0000256" key="2">
    <source>
        <dbReference type="ARBA" id="ARBA00004922"/>
    </source>
</evidence>
<dbReference type="SUPFAM" id="SSF53448">
    <property type="entry name" value="Nucleotide-diphospho-sugar transferases"/>
    <property type="match status" value="1"/>
</dbReference>
<proteinExistence type="inferred from homology"/>
<dbReference type="InterPro" id="IPR040911">
    <property type="entry name" value="Exostosin_GT47"/>
</dbReference>
<evidence type="ECO:0000259" key="14">
    <source>
        <dbReference type="Pfam" id="PF09258"/>
    </source>
</evidence>
<evidence type="ECO:0000256" key="10">
    <source>
        <dbReference type="ARBA" id="ARBA00023136"/>
    </source>
</evidence>
<evidence type="ECO:0000256" key="9">
    <source>
        <dbReference type="ARBA" id="ARBA00022989"/>
    </source>
</evidence>
<keyword evidence="12" id="KW-0325">Glycoprotein</keyword>
<evidence type="ECO:0000256" key="7">
    <source>
        <dbReference type="ARBA" id="ARBA00022824"/>
    </source>
</evidence>
<dbReference type="InterPro" id="IPR004263">
    <property type="entry name" value="Exostosin"/>
</dbReference>
<name>A0ABD3XWD2_SINWO</name>
<protein>
    <submittedName>
        <fullName evidence="15">Uncharacterized protein</fullName>
    </submittedName>
</protein>
<evidence type="ECO:0000313" key="16">
    <source>
        <dbReference type="Proteomes" id="UP001634394"/>
    </source>
</evidence>
<keyword evidence="9" id="KW-1133">Transmembrane helix</keyword>
<comment type="caution">
    <text evidence="15">The sequence shown here is derived from an EMBL/GenBank/DDBJ whole genome shotgun (WGS) entry which is preliminary data.</text>
</comment>
<dbReference type="EMBL" id="JBJQND010000001">
    <property type="protein sequence ID" value="KAL3889876.1"/>
    <property type="molecule type" value="Genomic_DNA"/>
</dbReference>
<evidence type="ECO:0000256" key="1">
    <source>
        <dbReference type="ARBA" id="ARBA00004648"/>
    </source>
</evidence>
<evidence type="ECO:0000256" key="8">
    <source>
        <dbReference type="ARBA" id="ARBA00022968"/>
    </source>
</evidence>
<comment type="pathway">
    <text evidence="2">Protein modification; protein glycosylation.</text>
</comment>
<dbReference type="Pfam" id="PF03016">
    <property type="entry name" value="Exostosin_GT47"/>
    <property type="match status" value="1"/>
</dbReference>
<gene>
    <name evidence="15" type="ORF">ACJMK2_002198</name>
</gene>
<accession>A0ABD3XWD2</accession>
<keyword evidence="8" id="KW-0735">Signal-anchor</keyword>
<keyword evidence="4" id="KW-0328">Glycosyltransferase</keyword>
<evidence type="ECO:0000256" key="4">
    <source>
        <dbReference type="ARBA" id="ARBA00022676"/>
    </source>
</evidence>
<dbReference type="Pfam" id="PF09258">
    <property type="entry name" value="Glyco_transf_64"/>
    <property type="match status" value="1"/>
</dbReference>
<evidence type="ECO:0000313" key="15">
    <source>
        <dbReference type="EMBL" id="KAL3889876.1"/>
    </source>
</evidence>
<evidence type="ECO:0000256" key="12">
    <source>
        <dbReference type="ARBA" id="ARBA00023180"/>
    </source>
</evidence>
<evidence type="ECO:0000256" key="5">
    <source>
        <dbReference type="ARBA" id="ARBA00022679"/>
    </source>
</evidence>
<evidence type="ECO:0000259" key="13">
    <source>
        <dbReference type="Pfam" id="PF03016"/>
    </source>
</evidence>
<dbReference type="InterPro" id="IPR015338">
    <property type="entry name" value="GT64_dom"/>
</dbReference>
<dbReference type="GO" id="GO:0015012">
    <property type="term" value="P:heparan sulfate proteoglycan biosynthetic process"/>
    <property type="evidence" value="ECO:0007669"/>
    <property type="project" value="UniProtKB-ARBA"/>
</dbReference>
<comment type="subcellular location">
    <subcellularLocation>
        <location evidence="1">Endoplasmic reticulum membrane</location>
        <topology evidence="1">Single-pass type II membrane protein</topology>
    </subcellularLocation>
</comment>
<keyword evidence="11" id="KW-1015">Disulfide bond</keyword>
<keyword evidence="7" id="KW-0256">Endoplasmic reticulum</keyword>
<evidence type="ECO:0000256" key="6">
    <source>
        <dbReference type="ARBA" id="ARBA00022692"/>
    </source>
</evidence>
<feature type="domain" description="Glycosyl transferase 64" evidence="14">
    <location>
        <begin position="464"/>
        <end position="715"/>
    </location>
</feature>
<dbReference type="AlphaFoldDB" id="A0ABD3XWD2"/>
<organism evidence="15 16">
    <name type="scientific">Sinanodonta woodiana</name>
    <name type="common">Chinese pond mussel</name>
    <name type="synonym">Anodonta woodiana</name>
    <dbReference type="NCBI Taxonomy" id="1069815"/>
    <lineage>
        <taxon>Eukaryota</taxon>
        <taxon>Metazoa</taxon>
        <taxon>Spiralia</taxon>
        <taxon>Lophotrochozoa</taxon>
        <taxon>Mollusca</taxon>
        <taxon>Bivalvia</taxon>
        <taxon>Autobranchia</taxon>
        <taxon>Heteroconchia</taxon>
        <taxon>Palaeoheterodonta</taxon>
        <taxon>Unionida</taxon>
        <taxon>Unionoidea</taxon>
        <taxon>Unionidae</taxon>
        <taxon>Unioninae</taxon>
        <taxon>Sinanodonta</taxon>
    </lineage>
</organism>
<dbReference type="GO" id="GO:0005789">
    <property type="term" value="C:endoplasmic reticulum membrane"/>
    <property type="evidence" value="ECO:0007669"/>
    <property type="project" value="UniProtKB-SubCell"/>
</dbReference>
<keyword evidence="6" id="KW-0812">Transmembrane</keyword>
<evidence type="ECO:0000256" key="11">
    <source>
        <dbReference type="ARBA" id="ARBA00023157"/>
    </source>
</evidence>
<dbReference type="GO" id="GO:0016757">
    <property type="term" value="F:glycosyltransferase activity"/>
    <property type="evidence" value="ECO:0007669"/>
    <property type="project" value="UniProtKB-KW"/>
</dbReference>
<keyword evidence="16" id="KW-1185">Reference proteome</keyword>
<reference evidence="15 16" key="1">
    <citation type="submission" date="2024-11" db="EMBL/GenBank/DDBJ databases">
        <title>Chromosome-level genome assembly of the freshwater bivalve Anodonta woodiana.</title>
        <authorList>
            <person name="Chen X."/>
        </authorList>
    </citation>
    <scope>NUCLEOTIDE SEQUENCE [LARGE SCALE GENOMIC DNA]</scope>
    <source>
        <strain evidence="15">MN2024</strain>
        <tissue evidence="15">Gills</tissue>
    </source>
</reference>
<sequence length="732" mass="85347">MQAKKRYFISLLCGILLLLSYLWLRKLPSRLNYGERFSSFTRRDFKSYADADDYSYAQDLHMSPKNRREFVSASNKFRCRMETCFDFSLCRKGFKVYVYPLQEKVSPSYSKILTSIQQSRYFTSDPKEACIFVLSIDTLDRDTLSQDFTKDVPSKIAALPTWNNGRNHIIFNLYSGTWPDYVEKMDFDIGEAILAKASMSTNRFRPNFDISFPLFAKDHSQKGGEKGHLISTGNFIPPVRHYLLGFKGKRYLTGIGSETRNSLYHVHNNKDIVLLTTCKHGKGWQKMASKLNDTRCDVDNKMYEEYDYKKLLYNATFCLVPRGRRLGSFRFLEALQAACVPVLLSNGWELPFSEVIDWNKAAIWGDERLLFQVPSIVRSLKHIDILDKRQQTQLLWDTYFSSVDKIISTTLEILKDRIQGPLSRSHYMWNSVPGALTLLPEYSDVLDEYPFFYHKTGTFPTEKFTAVIYATTPVMFSSSPLFRLIRTVAKSVYIDKMIVIWHCDIVPPPSHRWPADLGVPVLVKTRNIKTISSRFYPYQEITTDAVLNLDEDSLLTTDEIDFAFSVWKEFPERIVGYPARSHFWDEKRNRWSYSSRWMNEYSIVLTGAAIFHRYYNFLYTNFLSHALTTTVDQSQNCEDILMNFLVSHVTKLPPIKVTHRKQYRESMANSSNSKGSQVKEAYHFTQRQVCVDTFVNIFGYMPLVRSKLRMDPLLFKDPVSNLRKKYKQIEML</sequence>
<evidence type="ECO:0000256" key="3">
    <source>
        <dbReference type="ARBA" id="ARBA00010271"/>
    </source>
</evidence>
<keyword evidence="5" id="KW-0808">Transferase</keyword>
<dbReference type="InterPro" id="IPR029044">
    <property type="entry name" value="Nucleotide-diphossugar_trans"/>
</dbReference>